<evidence type="ECO:0000313" key="3">
    <source>
        <dbReference type="Proteomes" id="UP000264353"/>
    </source>
</evidence>
<accession>A0A397Y2T6</accession>
<organism evidence="2 3">
    <name type="scientific">Brassica campestris</name>
    <name type="common">Field mustard</name>
    <dbReference type="NCBI Taxonomy" id="3711"/>
    <lineage>
        <taxon>Eukaryota</taxon>
        <taxon>Viridiplantae</taxon>
        <taxon>Streptophyta</taxon>
        <taxon>Embryophyta</taxon>
        <taxon>Tracheophyta</taxon>
        <taxon>Spermatophyta</taxon>
        <taxon>Magnoliopsida</taxon>
        <taxon>eudicotyledons</taxon>
        <taxon>Gunneridae</taxon>
        <taxon>Pentapetalae</taxon>
        <taxon>rosids</taxon>
        <taxon>malvids</taxon>
        <taxon>Brassicales</taxon>
        <taxon>Brassicaceae</taxon>
        <taxon>Brassiceae</taxon>
        <taxon>Brassica</taxon>
    </lineage>
</organism>
<reference evidence="2 3" key="1">
    <citation type="submission" date="2018-06" db="EMBL/GenBank/DDBJ databases">
        <title>WGS assembly of Brassica rapa FPsc.</title>
        <authorList>
            <person name="Bowman J."/>
            <person name="Kohchi T."/>
            <person name="Yamato K."/>
            <person name="Jenkins J."/>
            <person name="Shu S."/>
            <person name="Ishizaki K."/>
            <person name="Yamaoka S."/>
            <person name="Nishihama R."/>
            <person name="Nakamura Y."/>
            <person name="Berger F."/>
            <person name="Adam C."/>
            <person name="Aki S."/>
            <person name="Althoff F."/>
            <person name="Araki T."/>
            <person name="Arteaga-Vazquez M."/>
            <person name="Balasubrmanian S."/>
            <person name="Bauer D."/>
            <person name="Boehm C."/>
            <person name="Briginshaw L."/>
            <person name="Caballero-Perez J."/>
            <person name="Catarino B."/>
            <person name="Chen F."/>
            <person name="Chiyoda S."/>
            <person name="Chovatia M."/>
            <person name="Davies K."/>
            <person name="Delmans M."/>
            <person name="Demura T."/>
            <person name="Dierschke T."/>
            <person name="Dolan L."/>
            <person name="Dorantes-Acosta A."/>
            <person name="Eklund D."/>
            <person name="Florent S."/>
            <person name="Flores-Sandoval E."/>
            <person name="Fujiyama A."/>
            <person name="Fukuzawa H."/>
            <person name="Galik B."/>
            <person name="Grimanelli D."/>
            <person name="Grimwood J."/>
            <person name="Grossniklaus U."/>
            <person name="Hamada T."/>
            <person name="Haseloff J."/>
            <person name="Hetherington A."/>
            <person name="Higo A."/>
            <person name="Hirakawa Y."/>
            <person name="Hundley H."/>
            <person name="Ikeda Y."/>
            <person name="Inoue K."/>
            <person name="Inoue S."/>
            <person name="Ishida S."/>
            <person name="Jia Q."/>
            <person name="Kakita M."/>
            <person name="Kanazawa T."/>
            <person name="Kawai Y."/>
            <person name="Kawashima T."/>
            <person name="Kennedy M."/>
            <person name="Kinose K."/>
            <person name="Kinoshita T."/>
            <person name="Kohara Y."/>
            <person name="Koide E."/>
            <person name="Komatsu K."/>
            <person name="Kopischke S."/>
            <person name="Kubo M."/>
            <person name="Kyozuka J."/>
            <person name="Lagercrantz U."/>
            <person name="Lin S."/>
            <person name="Lindquist E."/>
            <person name="Lipzen A."/>
            <person name="Lu C."/>
            <person name="Luna E."/>
            <person name="Martienssen R."/>
            <person name="Minamino N."/>
            <person name="Mizutani M."/>
            <person name="Mizutani M."/>
            <person name="Mochizuki N."/>
            <person name="Monte I."/>
            <person name="Mosher R."/>
            <person name="Nagasaki H."/>
            <person name="Nakagami H."/>
            <person name="Naramoto S."/>
            <person name="Nishitani K."/>
            <person name="Ohtani M."/>
            <person name="Okamoto T."/>
            <person name="Okumura M."/>
            <person name="Phillips J."/>
            <person name="Pollak B."/>
            <person name="Reinders A."/>
            <person name="Roevekamp M."/>
            <person name="Sano R."/>
            <person name="Sawa S."/>
            <person name="Schmid M."/>
            <person name="Shirakawa M."/>
            <person name="Solano R."/>
            <person name="Spunde A."/>
            <person name="Suetsugu N."/>
            <person name="Sugano S."/>
            <person name="Sugiyama A."/>
            <person name="Sun R."/>
            <person name="Suzuki Y."/>
            <person name="Takenaka M."/>
            <person name="Takezawa D."/>
            <person name="Tomogane H."/>
            <person name="Tsuzuki M."/>
            <person name="Ueda T."/>
            <person name="Umeda M."/>
            <person name="Ward J."/>
            <person name="Watanabe Y."/>
            <person name="Yazaki K."/>
            <person name="Yokoyama R."/>
            <person name="Yoshitake Y."/>
            <person name="Yotsui I."/>
            <person name="Zachgo S."/>
            <person name="Schmutz J."/>
        </authorList>
    </citation>
    <scope>NUCLEOTIDE SEQUENCE [LARGE SCALE GENOMIC DNA]</scope>
    <source>
        <strain evidence="3">cv. B-3</strain>
    </source>
</reference>
<feature type="region of interest" description="Disordered" evidence="1">
    <location>
        <begin position="1"/>
        <end position="24"/>
    </location>
</feature>
<name>A0A397Y2T6_BRACM</name>
<sequence>MFRRRVPVTSPTTNLRRHARGTHDRPTRAFLHHRTCRVFDKRSRAAHVNRHDAVEPVKIQVEDASPRVQDAGVAEENVELSVLLDGELDGVLHLCLLCYVATVETGLLFPDGNGDVSA</sequence>
<dbReference type="AlphaFoldDB" id="A0A397Y2T6"/>
<protein>
    <submittedName>
        <fullName evidence="2">Uncharacterized protein</fullName>
    </submittedName>
</protein>
<gene>
    <name evidence="2" type="ORF">BRARA_I04452</name>
</gene>
<proteinExistence type="predicted"/>
<dbReference type="EMBL" id="CM010636">
    <property type="protein sequence ID" value="RID47892.1"/>
    <property type="molecule type" value="Genomic_DNA"/>
</dbReference>
<evidence type="ECO:0000256" key="1">
    <source>
        <dbReference type="SAM" id="MobiDB-lite"/>
    </source>
</evidence>
<evidence type="ECO:0000313" key="2">
    <source>
        <dbReference type="EMBL" id="RID47892.1"/>
    </source>
</evidence>
<dbReference type="Proteomes" id="UP000264353">
    <property type="component" value="Chromosome A9"/>
</dbReference>